<gene>
    <name evidence="2" type="ORF">G7070_08555</name>
</gene>
<proteinExistence type="inferred from homology"/>
<dbReference type="InterPro" id="IPR019405">
    <property type="entry name" value="Lactonase_7-beta_prop"/>
</dbReference>
<organism evidence="2 3">
    <name type="scientific">Propioniciclava coleopterorum</name>
    <dbReference type="NCBI Taxonomy" id="2714937"/>
    <lineage>
        <taxon>Bacteria</taxon>
        <taxon>Bacillati</taxon>
        <taxon>Actinomycetota</taxon>
        <taxon>Actinomycetes</taxon>
        <taxon>Propionibacteriales</taxon>
        <taxon>Propionibacteriaceae</taxon>
        <taxon>Propioniciclava</taxon>
    </lineage>
</organism>
<sequence length="342" mass="35489">MTREPLTLVGNAKGGTISVLRLHEGELVPLLTNSVGAGCSTFAVDAARGLVYSATTAPTPAIITLTLDAATGELAEIARTDIPDALAYLTLSREGTLLLGASYHGGWGAVWPITEGTVGEATARVEYANLHCVITDPAGLHAYFVSLGAGLIAQYELDADGRLAPLSPSTVAAPEGSGPRHLILGGAGTDAYLVTEYSGEVIRYARDRSSGVLTAQEVLEVFDPTIGLKHSRFGADPRAEHLIWGADLHLARDERYLLASERSGSTVATVELDEGGVLGRVVALWSTEQQPRGFGVAPDGVAVVVAGEASGAVALGTVDPDGSVTPRQRVETGAGPNWVRFA</sequence>
<dbReference type="GO" id="GO:0005829">
    <property type="term" value="C:cytosol"/>
    <property type="evidence" value="ECO:0007669"/>
    <property type="project" value="TreeGrafter"/>
</dbReference>
<dbReference type="Pfam" id="PF10282">
    <property type="entry name" value="Lactonase"/>
    <property type="match status" value="1"/>
</dbReference>
<dbReference type="InterPro" id="IPR011045">
    <property type="entry name" value="N2O_reductase_N"/>
</dbReference>
<reference evidence="2 3" key="1">
    <citation type="submission" date="2020-03" db="EMBL/GenBank/DDBJ databases">
        <title>Propioniciclava sp. nov., isolated from Hydrophilus acuminatus.</title>
        <authorList>
            <person name="Hyun D.-W."/>
            <person name="Bae J.-W."/>
        </authorList>
    </citation>
    <scope>NUCLEOTIDE SEQUENCE [LARGE SCALE GENOMIC DNA]</scope>
    <source>
        <strain evidence="2 3">HDW11</strain>
    </source>
</reference>
<evidence type="ECO:0000256" key="1">
    <source>
        <dbReference type="ARBA" id="ARBA00005564"/>
    </source>
</evidence>
<dbReference type="PANTHER" id="PTHR30344">
    <property type="entry name" value="6-PHOSPHOGLUCONOLACTONASE-RELATED"/>
    <property type="match status" value="1"/>
</dbReference>
<name>A0A6G7Y6G6_9ACTN</name>
<keyword evidence="3" id="KW-1185">Reference proteome</keyword>
<dbReference type="Gene3D" id="2.130.10.10">
    <property type="entry name" value="YVTN repeat-like/Quinoprotein amine dehydrogenase"/>
    <property type="match status" value="1"/>
</dbReference>
<dbReference type="InterPro" id="IPR015943">
    <property type="entry name" value="WD40/YVTN_repeat-like_dom_sf"/>
</dbReference>
<dbReference type="AlphaFoldDB" id="A0A6G7Y6G6"/>
<accession>A0A6G7Y6G6</accession>
<dbReference type="RefSeq" id="WP_166233385.1">
    <property type="nucleotide sequence ID" value="NZ_CP049865.1"/>
</dbReference>
<dbReference type="PANTHER" id="PTHR30344:SF1">
    <property type="entry name" value="6-PHOSPHOGLUCONOLACTONASE"/>
    <property type="match status" value="1"/>
</dbReference>
<protein>
    <submittedName>
        <fullName evidence="2">Lactonase family protein</fullName>
    </submittedName>
</protein>
<dbReference type="EMBL" id="CP049865">
    <property type="protein sequence ID" value="QIK72309.1"/>
    <property type="molecule type" value="Genomic_DNA"/>
</dbReference>
<evidence type="ECO:0000313" key="2">
    <source>
        <dbReference type="EMBL" id="QIK72309.1"/>
    </source>
</evidence>
<comment type="similarity">
    <text evidence="1">Belongs to the cycloisomerase 2 family.</text>
</comment>
<dbReference type="InterPro" id="IPR050282">
    <property type="entry name" value="Cycloisomerase_2"/>
</dbReference>
<dbReference type="GO" id="GO:0017057">
    <property type="term" value="F:6-phosphogluconolactonase activity"/>
    <property type="evidence" value="ECO:0007669"/>
    <property type="project" value="TreeGrafter"/>
</dbReference>
<dbReference type="SUPFAM" id="SSF50974">
    <property type="entry name" value="Nitrous oxide reductase, N-terminal domain"/>
    <property type="match status" value="1"/>
</dbReference>
<dbReference type="KEGG" id="prv:G7070_08555"/>
<dbReference type="Proteomes" id="UP000501058">
    <property type="component" value="Chromosome"/>
</dbReference>
<evidence type="ECO:0000313" key="3">
    <source>
        <dbReference type="Proteomes" id="UP000501058"/>
    </source>
</evidence>